<name>A0A212THL6_9MICO</name>
<feature type="domain" description="DUF222" evidence="2">
    <location>
        <begin position="65"/>
        <end position="392"/>
    </location>
</feature>
<dbReference type="EMBL" id="FYEZ01000001">
    <property type="protein sequence ID" value="SNC65465.1"/>
    <property type="molecule type" value="Genomic_DNA"/>
</dbReference>
<gene>
    <name evidence="3" type="ORF">SAMN05445756_1335</name>
</gene>
<evidence type="ECO:0000313" key="4">
    <source>
        <dbReference type="Proteomes" id="UP000198122"/>
    </source>
</evidence>
<evidence type="ECO:0000256" key="1">
    <source>
        <dbReference type="SAM" id="MobiDB-lite"/>
    </source>
</evidence>
<dbReference type="InterPro" id="IPR003870">
    <property type="entry name" value="DUF222"/>
</dbReference>
<evidence type="ECO:0000313" key="3">
    <source>
        <dbReference type="EMBL" id="SNC65465.1"/>
    </source>
</evidence>
<feature type="region of interest" description="Disordered" evidence="1">
    <location>
        <begin position="416"/>
        <end position="456"/>
    </location>
</feature>
<protein>
    <recommendedName>
        <fullName evidence="2">DUF222 domain-containing protein</fullName>
    </recommendedName>
</protein>
<dbReference type="Pfam" id="PF02720">
    <property type="entry name" value="DUF222"/>
    <property type="match status" value="1"/>
</dbReference>
<reference evidence="3 4" key="1">
    <citation type="submission" date="2017-06" db="EMBL/GenBank/DDBJ databases">
        <authorList>
            <person name="Kim H.J."/>
            <person name="Triplett B.A."/>
        </authorList>
    </citation>
    <scope>NUCLEOTIDE SEQUENCE [LARGE SCALE GENOMIC DNA]</scope>
    <source>
        <strain evidence="3 4">DSM 22179</strain>
    </source>
</reference>
<dbReference type="AlphaFoldDB" id="A0A212THL6"/>
<feature type="region of interest" description="Disordered" evidence="1">
    <location>
        <begin position="120"/>
        <end position="140"/>
    </location>
</feature>
<accession>A0A212THL6</accession>
<organism evidence="3 4">
    <name type="scientific">Kytococcus aerolatus</name>
    <dbReference type="NCBI Taxonomy" id="592308"/>
    <lineage>
        <taxon>Bacteria</taxon>
        <taxon>Bacillati</taxon>
        <taxon>Actinomycetota</taxon>
        <taxon>Actinomycetes</taxon>
        <taxon>Micrococcales</taxon>
        <taxon>Kytococcaceae</taxon>
        <taxon>Kytococcus</taxon>
    </lineage>
</organism>
<proteinExistence type="predicted"/>
<feature type="compositionally biased region" description="Low complexity" evidence="1">
    <location>
        <begin position="429"/>
        <end position="449"/>
    </location>
</feature>
<sequence>MWVSVIAAEQAGVRSCPEWVELEAALTEAGAAMARVMQAMAAAGAADLPVGTPELTWLTQTATRLARQGERVRVRSHGVLTAAQHASGVTHDDAAQFAARKNAADAGSTRRDAHLAEALGNLAPGPSPAPAGEEPARTGPVQRPLATAMDAGLVDSVHARIALQELDALPEELPEAQRWRAEQVLVEKAQKLSPRRFRVAARRVLAELGYAVDAVDAHQNDQVAQQEQRARDQASFWMTDNGDGTVHGRFTLPVLQGRMLAKVLSAMTAPRRLARKRDQHESALPWADQQIDWAHEKGLAFAELIDHLPTDHLSTKTNAIVIVTTDYETLRGQTDRVGLTDHGDEVSAAQVRRLAATAGLIPAVMGSQSQMLDLGRQTRTFTEVQRTALSLRYTECAAEYCDRPLDWCEIHHDQPWAPRRGAPPRDGTSPLGASPESAAPPGSGSPPTGAAGGRTDLANAIPLCSRHHHQLDDARWSHTTTRDDTGLATVHFTRVRR</sequence>
<keyword evidence="4" id="KW-1185">Reference proteome</keyword>
<dbReference type="Proteomes" id="UP000198122">
    <property type="component" value="Unassembled WGS sequence"/>
</dbReference>
<evidence type="ECO:0000259" key="2">
    <source>
        <dbReference type="Pfam" id="PF02720"/>
    </source>
</evidence>